<comment type="similarity">
    <text evidence="6">Belongs to the bacterial ring-hydroxylating dioxygenase ferredoxin component family.</text>
</comment>
<dbReference type="InterPro" id="IPR017941">
    <property type="entry name" value="Rieske_2Fe-2S"/>
</dbReference>
<evidence type="ECO:0000259" key="7">
    <source>
        <dbReference type="PROSITE" id="PS51296"/>
    </source>
</evidence>
<gene>
    <name evidence="8" type="ORF">ACFQ03_01925</name>
</gene>
<evidence type="ECO:0000256" key="6">
    <source>
        <dbReference type="ARBA" id="ARBA00038001"/>
    </source>
</evidence>
<reference evidence="9" key="1">
    <citation type="journal article" date="2019" name="Int. J. Syst. Evol. Microbiol.">
        <title>The Global Catalogue of Microorganisms (GCM) 10K type strain sequencing project: providing services to taxonomists for standard genome sequencing and annotation.</title>
        <authorList>
            <consortium name="The Broad Institute Genomics Platform"/>
            <consortium name="The Broad Institute Genome Sequencing Center for Infectious Disease"/>
            <person name="Wu L."/>
            <person name="Ma J."/>
        </authorList>
    </citation>
    <scope>NUCLEOTIDE SEQUENCE [LARGE SCALE GENOMIC DNA]</scope>
    <source>
        <strain evidence="9">CCUG 57263</strain>
    </source>
</reference>
<keyword evidence="1" id="KW-0001">2Fe-2S</keyword>
<proteinExistence type="inferred from homology"/>
<evidence type="ECO:0000313" key="8">
    <source>
        <dbReference type="EMBL" id="MFD0867908.1"/>
    </source>
</evidence>
<dbReference type="PANTHER" id="PTHR21496:SF0">
    <property type="entry name" value="RIESKE DOMAIN-CONTAINING PROTEIN"/>
    <property type="match status" value="1"/>
</dbReference>
<comment type="cofactor">
    <cofactor evidence="5">
        <name>[2Fe-2S] cluster</name>
        <dbReference type="ChEBI" id="CHEBI:190135"/>
    </cofactor>
</comment>
<dbReference type="EMBL" id="JBHTIU010000007">
    <property type="protein sequence ID" value="MFD0867908.1"/>
    <property type="molecule type" value="Genomic_DNA"/>
</dbReference>
<dbReference type="RefSeq" id="WP_379285710.1">
    <property type="nucleotide sequence ID" value="NZ_JBHTIU010000007.1"/>
</dbReference>
<evidence type="ECO:0000256" key="4">
    <source>
        <dbReference type="ARBA" id="ARBA00023014"/>
    </source>
</evidence>
<evidence type="ECO:0000256" key="5">
    <source>
        <dbReference type="ARBA" id="ARBA00034078"/>
    </source>
</evidence>
<protein>
    <submittedName>
        <fullName evidence="8">Rieske (2Fe-2S) protein</fullName>
    </submittedName>
</protein>
<keyword evidence="4" id="KW-0411">Iron-sulfur</keyword>
<dbReference type="Pfam" id="PF00355">
    <property type="entry name" value="Rieske"/>
    <property type="match status" value="1"/>
</dbReference>
<dbReference type="Proteomes" id="UP001597120">
    <property type="component" value="Unassembled WGS sequence"/>
</dbReference>
<dbReference type="PROSITE" id="PS51296">
    <property type="entry name" value="RIESKE"/>
    <property type="match status" value="1"/>
</dbReference>
<dbReference type="SUPFAM" id="SSF50022">
    <property type="entry name" value="ISP domain"/>
    <property type="match status" value="1"/>
</dbReference>
<feature type="domain" description="Rieske" evidence="7">
    <location>
        <begin position="2"/>
        <end position="96"/>
    </location>
</feature>
<evidence type="ECO:0000256" key="2">
    <source>
        <dbReference type="ARBA" id="ARBA00022723"/>
    </source>
</evidence>
<sequence>MDQWTHAGSLEELKRQGAKVIKGGIAVFVHEDRVYAVDNRCPHMGFPLHMGSLCDGILTCHWHHARFDICSGGTLDPWADDVQTHEVRLEEGEVWVNPKPRNQGGADKHFKRLQEGLEQNLSLVIAKSVIALLEAGVPEEKIARVGIEYGTVYRSGGWGSGLTILAAMVNVLPKLDRYGRFLALFHGLRRVAADCAGRPPRFVLESLPETNASMSRLTSWYRQCVEVRDTQGAERVLLTAIRQGAENGELADMMLAAATDHFYLDGGHTFDFHNKAFEMLERLEEGMKEQVLASLVPLLANPTRSEERNNWQQPVNLVAPLREAFERLPELDGRVGGEEAPLDEEAMLELLLGEEPLKTIAAITDALHNGASPVRIARLVALAAAERIVRFHTQNDFGDWIAVLHTFTHAHAVHESLRRGAGVPTIRAIYYSAVSIYLDRFLNIPTAPKPKPEQAAKRGHTTDPAELLELMNQRQQVAEAADWAAHYMSRGGDVQTLFNTLGHSLLREDAEFHSYQMLEAGIREYDLWSELSGPLAKRAQETMVLAITRYLAAHAPTARELPHVAQIAWRLHRGDRLFEEEEGEEAVKA</sequence>
<name>A0ABW3D3I7_9BACL</name>
<accession>A0ABW3D3I7</accession>
<dbReference type="PANTHER" id="PTHR21496">
    <property type="entry name" value="FERREDOXIN-RELATED"/>
    <property type="match status" value="1"/>
</dbReference>
<comment type="caution">
    <text evidence="8">The sequence shown here is derived from an EMBL/GenBank/DDBJ whole genome shotgun (WGS) entry which is preliminary data.</text>
</comment>
<evidence type="ECO:0000256" key="1">
    <source>
        <dbReference type="ARBA" id="ARBA00022714"/>
    </source>
</evidence>
<keyword evidence="3" id="KW-0408">Iron</keyword>
<dbReference type="Gene3D" id="2.102.10.10">
    <property type="entry name" value="Rieske [2Fe-2S] iron-sulphur domain"/>
    <property type="match status" value="1"/>
</dbReference>
<evidence type="ECO:0000256" key="3">
    <source>
        <dbReference type="ARBA" id="ARBA00023004"/>
    </source>
</evidence>
<evidence type="ECO:0000313" key="9">
    <source>
        <dbReference type="Proteomes" id="UP001597120"/>
    </source>
</evidence>
<keyword evidence="9" id="KW-1185">Reference proteome</keyword>
<organism evidence="8 9">
    <name type="scientific">Paenibacillus residui</name>
    <dbReference type="NCBI Taxonomy" id="629724"/>
    <lineage>
        <taxon>Bacteria</taxon>
        <taxon>Bacillati</taxon>
        <taxon>Bacillota</taxon>
        <taxon>Bacilli</taxon>
        <taxon>Bacillales</taxon>
        <taxon>Paenibacillaceae</taxon>
        <taxon>Paenibacillus</taxon>
    </lineage>
</organism>
<keyword evidence="2" id="KW-0479">Metal-binding</keyword>
<dbReference type="InterPro" id="IPR036922">
    <property type="entry name" value="Rieske_2Fe-2S_sf"/>
</dbReference>